<dbReference type="PANTHER" id="PTHR43133:SF50">
    <property type="entry name" value="ECF RNA POLYMERASE SIGMA FACTOR SIGM"/>
    <property type="match status" value="1"/>
</dbReference>
<accession>A0ABW2H9V8</accession>
<keyword evidence="2" id="KW-0805">Transcription regulation</keyword>
<keyword evidence="9" id="KW-1185">Reference proteome</keyword>
<evidence type="ECO:0000256" key="3">
    <source>
        <dbReference type="ARBA" id="ARBA00023082"/>
    </source>
</evidence>
<dbReference type="InterPro" id="IPR036388">
    <property type="entry name" value="WH-like_DNA-bd_sf"/>
</dbReference>
<dbReference type="InterPro" id="IPR007627">
    <property type="entry name" value="RNA_pol_sigma70_r2"/>
</dbReference>
<evidence type="ECO:0000256" key="1">
    <source>
        <dbReference type="ARBA" id="ARBA00010641"/>
    </source>
</evidence>
<dbReference type="Gene3D" id="1.10.1740.10">
    <property type="match status" value="1"/>
</dbReference>
<dbReference type="SUPFAM" id="SSF88659">
    <property type="entry name" value="Sigma3 and sigma4 domains of RNA polymerase sigma factors"/>
    <property type="match status" value="1"/>
</dbReference>
<dbReference type="RefSeq" id="WP_376810125.1">
    <property type="nucleotide sequence ID" value="NZ_JBHTAC010000055.1"/>
</dbReference>
<dbReference type="InterPro" id="IPR014325">
    <property type="entry name" value="RNA_pol_sigma-E_actinobac"/>
</dbReference>
<evidence type="ECO:0000259" key="7">
    <source>
        <dbReference type="Pfam" id="PF08281"/>
    </source>
</evidence>
<comment type="caution">
    <text evidence="8">The sequence shown here is derived from an EMBL/GenBank/DDBJ whole genome shotgun (WGS) entry which is preliminary data.</text>
</comment>
<protein>
    <submittedName>
        <fullName evidence="8">SigE family RNA polymerase sigma factor</fullName>
    </submittedName>
</protein>
<dbReference type="NCBIfam" id="TIGR02937">
    <property type="entry name" value="sigma70-ECF"/>
    <property type="match status" value="1"/>
</dbReference>
<reference evidence="9" key="1">
    <citation type="journal article" date="2019" name="Int. J. Syst. Evol. Microbiol.">
        <title>The Global Catalogue of Microorganisms (GCM) 10K type strain sequencing project: providing services to taxonomists for standard genome sequencing and annotation.</title>
        <authorList>
            <consortium name="The Broad Institute Genomics Platform"/>
            <consortium name="The Broad Institute Genome Sequencing Center for Infectious Disease"/>
            <person name="Wu L."/>
            <person name="Ma J."/>
        </authorList>
    </citation>
    <scope>NUCLEOTIDE SEQUENCE [LARGE SCALE GENOMIC DNA]</scope>
    <source>
        <strain evidence="9">CGMCC 1.9106</strain>
    </source>
</reference>
<keyword evidence="4" id="KW-0238">DNA-binding</keyword>
<evidence type="ECO:0000256" key="5">
    <source>
        <dbReference type="ARBA" id="ARBA00023163"/>
    </source>
</evidence>
<dbReference type="Pfam" id="PF08281">
    <property type="entry name" value="Sigma70_r4_2"/>
    <property type="match status" value="1"/>
</dbReference>
<organism evidence="8 9">
    <name type="scientific">Catellatospora aurea</name>
    <dbReference type="NCBI Taxonomy" id="1337874"/>
    <lineage>
        <taxon>Bacteria</taxon>
        <taxon>Bacillati</taxon>
        <taxon>Actinomycetota</taxon>
        <taxon>Actinomycetes</taxon>
        <taxon>Micromonosporales</taxon>
        <taxon>Micromonosporaceae</taxon>
        <taxon>Catellatospora</taxon>
    </lineage>
</organism>
<name>A0ABW2H9V8_9ACTN</name>
<dbReference type="Gene3D" id="1.10.10.10">
    <property type="entry name" value="Winged helix-like DNA-binding domain superfamily/Winged helix DNA-binding domain"/>
    <property type="match status" value="1"/>
</dbReference>
<sequence length="163" mass="17962">MSPPVFDEFYLGTRQRMLRCAYAVTGDAQEAQDVVQEAYARAWQNWGKVAGYDDPEAWVRTVAFRIAVSRWRRARSMFTAHRRHGGESSAAPPDENTVALVTALRGIPEAQRTAIVLHHIAGRSVAEIAAETGVAEGTVKARLSRGRQALAHLLRTETGNSYA</sequence>
<dbReference type="SUPFAM" id="SSF88946">
    <property type="entry name" value="Sigma2 domain of RNA polymerase sigma factors"/>
    <property type="match status" value="1"/>
</dbReference>
<dbReference type="InterPro" id="IPR013325">
    <property type="entry name" value="RNA_pol_sigma_r2"/>
</dbReference>
<dbReference type="EMBL" id="JBHTAC010000055">
    <property type="protein sequence ID" value="MFC7247384.1"/>
    <property type="molecule type" value="Genomic_DNA"/>
</dbReference>
<evidence type="ECO:0000256" key="4">
    <source>
        <dbReference type="ARBA" id="ARBA00023125"/>
    </source>
</evidence>
<proteinExistence type="inferred from homology"/>
<evidence type="ECO:0000259" key="6">
    <source>
        <dbReference type="Pfam" id="PF04542"/>
    </source>
</evidence>
<dbReference type="InterPro" id="IPR013324">
    <property type="entry name" value="RNA_pol_sigma_r3/r4-like"/>
</dbReference>
<dbReference type="InterPro" id="IPR014284">
    <property type="entry name" value="RNA_pol_sigma-70_dom"/>
</dbReference>
<keyword evidence="5" id="KW-0804">Transcription</keyword>
<dbReference type="InterPro" id="IPR013249">
    <property type="entry name" value="RNA_pol_sigma70_r4_t2"/>
</dbReference>
<feature type="domain" description="RNA polymerase sigma factor 70 region 4 type 2" evidence="7">
    <location>
        <begin position="99"/>
        <end position="150"/>
    </location>
</feature>
<evidence type="ECO:0000256" key="2">
    <source>
        <dbReference type="ARBA" id="ARBA00023015"/>
    </source>
</evidence>
<keyword evidence="3" id="KW-0731">Sigma factor</keyword>
<dbReference type="Proteomes" id="UP001596392">
    <property type="component" value="Unassembled WGS sequence"/>
</dbReference>
<dbReference type="CDD" id="cd06171">
    <property type="entry name" value="Sigma70_r4"/>
    <property type="match status" value="1"/>
</dbReference>
<evidence type="ECO:0000313" key="8">
    <source>
        <dbReference type="EMBL" id="MFC7247384.1"/>
    </source>
</evidence>
<gene>
    <name evidence="8" type="ORF">ACFQO7_33400</name>
</gene>
<dbReference type="InterPro" id="IPR039425">
    <property type="entry name" value="RNA_pol_sigma-70-like"/>
</dbReference>
<feature type="domain" description="RNA polymerase sigma-70 region 2" evidence="6">
    <location>
        <begin position="14"/>
        <end position="75"/>
    </location>
</feature>
<dbReference type="NCBIfam" id="TIGR02983">
    <property type="entry name" value="SigE-fam_strep"/>
    <property type="match status" value="1"/>
</dbReference>
<evidence type="ECO:0000313" key="9">
    <source>
        <dbReference type="Proteomes" id="UP001596392"/>
    </source>
</evidence>
<dbReference type="Pfam" id="PF04542">
    <property type="entry name" value="Sigma70_r2"/>
    <property type="match status" value="1"/>
</dbReference>
<dbReference type="PANTHER" id="PTHR43133">
    <property type="entry name" value="RNA POLYMERASE ECF-TYPE SIGMA FACTO"/>
    <property type="match status" value="1"/>
</dbReference>
<comment type="similarity">
    <text evidence="1">Belongs to the sigma-70 factor family. ECF subfamily.</text>
</comment>